<dbReference type="PROSITE" id="PS00571">
    <property type="entry name" value="AMIDASES"/>
    <property type="match status" value="1"/>
</dbReference>
<gene>
    <name evidence="5" type="ORF">G6M86_28285</name>
</gene>
<dbReference type="EMBL" id="CP049220">
    <property type="protein sequence ID" value="QTG17185.1"/>
    <property type="molecule type" value="Genomic_DNA"/>
</dbReference>
<evidence type="ECO:0000313" key="6">
    <source>
        <dbReference type="Proteomes" id="UP000663946"/>
    </source>
</evidence>
<dbReference type="PANTHER" id="PTHR11895:SF151">
    <property type="entry name" value="GLUTAMYL-TRNA(GLN) AMIDOTRANSFERASE SUBUNIT A"/>
    <property type="match status" value="1"/>
</dbReference>
<dbReference type="InterPro" id="IPR036928">
    <property type="entry name" value="AS_sf"/>
</dbReference>
<feature type="domain" description="Amidase" evidence="4">
    <location>
        <begin position="39"/>
        <end position="433"/>
    </location>
</feature>
<reference evidence="5" key="1">
    <citation type="submission" date="2020-02" db="EMBL/GenBank/DDBJ databases">
        <title>Unexpected conservation and global transmission of agrobacterial virulence plasmids.</title>
        <authorList>
            <person name="Weisberg A.J."/>
            <person name="Davis E.W. II"/>
            <person name="Tabima J.R."/>
            <person name="Belcher M.S."/>
            <person name="Miller M."/>
            <person name="Kuo C.-H."/>
            <person name="Loper J.E."/>
            <person name="Grunwald N.J."/>
            <person name="Putnam M.L."/>
            <person name="Chang J.H."/>
        </authorList>
    </citation>
    <scope>NUCLEOTIDE SEQUENCE</scope>
    <source>
        <strain evidence="5">Q15/94</strain>
        <plasmid evidence="5">pTiQ15_94</plasmid>
    </source>
</reference>
<dbReference type="InterPro" id="IPR023631">
    <property type="entry name" value="Amidase_dom"/>
</dbReference>
<evidence type="ECO:0000313" key="5">
    <source>
        <dbReference type="EMBL" id="QTG17185.1"/>
    </source>
</evidence>
<proteinExistence type="inferred from homology"/>
<keyword evidence="5" id="KW-0614">Plasmid</keyword>
<dbReference type="Gene3D" id="3.90.1300.10">
    <property type="entry name" value="Amidase signature (AS) domain"/>
    <property type="match status" value="1"/>
</dbReference>
<evidence type="ECO:0000256" key="1">
    <source>
        <dbReference type="ARBA" id="ARBA00003871"/>
    </source>
</evidence>
<geneLocation type="plasmid" evidence="5 6">
    <name>pTiQ15_94</name>
</geneLocation>
<accession>A0AAJ4N8S2</accession>
<dbReference type="Pfam" id="PF01425">
    <property type="entry name" value="Amidase"/>
    <property type="match status" value="1"/>
</dbReference>
<sequence length="458" mass="48519">MYTEFTLEVLCGQIRTGTISALEIREQVLAAVVRHDELNCFIYEGDVDQAFAKPDLGQTHAPLYGIPVSFKDNICVEGLDVTVGTSAMAGCIAPFDATIVERLKTLGAVVAGKNNMHELSFGITSVNPYWGTVGNPTAPGYCAGGSSGGGAAAVAAGIVLMAIGTDTGGSVRIPASFCGIAGFRPTSGRWSSSGIIPVSITKDSPGLLTRTATDALYVFGLVSTAEIFATARPSSSFRIGLPSSLWYGLDLDVMAACLGAIERLKAAGHECVDVDDTAVLSLSRTITFTVPVYEFFLDFPRTLVALGWEDRIDTVFADIHDENVREIISAQLGGRVTPADYASAMANLGRLRRKINQLFDVWGVDLLAYPTVPQGVPQLTTASHPDLFAKCIRNTDLASNAGLPSITIPVAPKGGLPVGLNLDAASGRDRYLLEAASRLEDVVRPRSDAINRHPVSIR</sequence>
<dbReference type="AlphaFoldDB" id="A0AAJ4N8S2"/>
<evidence type="ECO:0000259" key="4">
    <source>
        <dbReference type="Pfam" id="PF01425"/>
    </source>
</evidence>
<dbReference type="Proteomes" id="UP000663946">
    <property type="component" value="Plasmid pTiQ15_94"/>
</dbReference>
<organism evidence="5 6">
    <name type="scientific">Agrobacterium tumefaciens</name>
    <dbReference type="NCBI Taxonomy" id="358"/>
    <lineage>
        <taxon>Bacteria</taxon>
        <taxon>Pseudomonadati</taxon>
        <taxon>Pseudomonadota</taxon>
        <taxon>Alphaproteobacteria</taxon>
        <taxon>Hyphomicrobiales</taxon>
        <taxon>Rhizobiaceae</taxon>
        <taxon>Rhizobium/Agrobacterium group</taxon>
        <taxon>Agrobacterium</taxon>
        <taxon>Agrobacterium tumefaciens complex</taxon>
    </lineage>
</organism>
<protein>
    <recommendedName>
        <fullName evidence="3">Indoleacetamide hydrolase</fullName>
    </recommendedName>
</protein>
<dbReference type="GO" id="GO:0003824">
    <property type="term" value="F:catalytic activity"/>
    <property type="evidence" value="ECO:0007669"/>
    <property type="project" value="InterPro"/>
</dbReference>
<dbReference type="SUPFAM" id="SSF75304">
    <property type="entry name" value="Amidase signature (AS) enzymes"/>
    <property type="match status" value="1"/>
</dbReference>
<evidence type="ECO:0000256" key="3">
    <source>
        <dbReference type="ARBA" id="ARBA00021874"/>
    </source>
</evidence>
<dbReference type="InterPro" id="IPR020556">
    <property type="entry name" value="Amidase_CS"/>
</dbReference>
<dbReference type="PANTHER" id="PTHR11895">
    <property type="entry name" value="TRANSAMIDASE"/>
    <property type="match status" value="1"/>
</dbReference>
<comment type="function">
    <text evidence="1">Hydrolyzes indole-3-acetamide (IAM) into indole-3-acetic acid (IAA).</text>
</comment>
<comment type="similarity">
    <text evidence="2">Belongs to the amidase family.</text>
</comment>
<dbReference type="RefSeq" id="WP_333722765.1">
    <property type="nucleotide sequence ID" value="NZ_CP049220.1"/>
</dbReference>
<dbReference type="InterPro" id="IPR000120">
    <property type="entry name" value="Amidase"/>
</dbReference>
<evidence type="ECO:0000256" key="2">
    <source>
        <dbReference type="ARBA" id="ARBA00009199"/>
    </source>
</evidence>
<name>A0AAJ4N8S2_AGRTU</name>